<dbReference type="GO" id="GO:0005886">
    <property type="term" value="C:plasma membrane"/>
    <property type="evidence" value="ECO:0007669"/>
    <property type="project" value="TreeGrafter"/>
</dbReference>
<dbReference type="AlphaFoldDB" id="A1AQ26"/>
<dbReference type="PROSITE" id="PS50887">
    <property type="entry name" value="GGDEF"/>
    <property type="match status" value="1"/>
</dbReference>
<dbReference type="InterPro" id="IPR000160">
    <property type="entry name" value="GGDEF_dom"/>
</dbReference>
<protein>
    <recommendedName>
        <fullName evidence="1">diguanylate cyclase</fullName>
        <ecNumber evidence="1">2.7.7.65</ecNumber>
    </recommendedName>
</protein>
<dbReference type="NCBIfam" id="TIGR00254">
    <property type="entry name" value="GGDEF"/>
    <property type="match status" value="1"/>
</dbReference>
<dbReference type="HOGENOM" id="CLU_000445_11_3_7"/>
<accession>A1AQ26</accession>
<dbReference type="STRING" id="338966.Ppro_1834"/>
<name>A1AQ26_PELPD</name>
<organism evidence="4 5">
    <name type="scientific">Pelobacter propionicus (strain DSM 2379 / NBRC 103807 / OttBd1)</name>
    <dbReference type="NCBI Taxonomy" id="338966"/>
    <lineage>
        <taxon>Bacteria</taxon>
        <taxon>Pseudomonadati</taxon>
        <taxon>Thermodesulfobacteriota</taxon>
        <taxon>Desulfuromonadia</taxon>
        <taxon>Desulfuromonadales</taxon>
        <taxon>Desulfuromonadaceae</taxon>
        <taxon>Pelobacter</taxon>
    </lineage>
</organism>
<gene>
    <name evidence="4" type="ordered locus">Ppro_1834</name>
</gene>
<dbReference type="Gene3D" id="3.30.70.270">
    <property type="match status" value="1"/>
</dbReference>
<dbReference type="GO" id="GO:0043709">
    <property type="term" value="P:cell adhesion involved in single-species biofilm formation"/>
    <property type="evidence" value="ECO:0007669"/>
    <property type="project" value="TreeGrafter"/>
</dbReference>
<dbReference type="InterPro" id="IPR029787">
    <property type="entry name" value="Nucleotide_cyclase"/>
</dbReference>
<dbReference type="Pfam" id="PF00990">
    <property type="entry name" value="GGDEF"/>
    <property type="match status" value="1"/>
</dbReference>
<proteinExistence type="predicted"/>
<evidence type="ECO:0000256" key="2">
    <source>
        <dbReference type="ARBA" id="ARBA00034247"/>
    </source>
</evidence>
<dbReference type="GO" id="GO:0052621">
    <property type="term" value="F:diguanylate cyclase activity"/>
    <property type="evidence" value="ECO:0007669"/>
    <property type="project" value="UniProtKB-EC"/>
</dbReference>
<dbReference type="SMART" id="SM00267">
    <property type="entry name" value="GGDEF"/>
    <property type="match status" value="1"/>
</dbReference>
<evidence type="ECO:0000256" key="1">
    <source>
        <dbReference type="ARBA" id="ARBA00012528"/>
    </source>
</evidence>
<dbReference type="RefSeq" id="WP_011735723.1">
    <property type="nucleotide sequence ID" value="NC_008609.1"/>
</dbReference>
<dbReference type="FunFam" id="3.30.70.270:FF:000001">
    <property type="entry name" value="Diguanylate cyclase domain protein"/>
    <property type="match status" value="1"/>
</dbReference>
<evidence type="ECO:0000313" key="5">
    <source>
        <dbReference type="Proteomes" id="UP000006732"/>
    </source>
</evidence>
<comment type="catalytic activity">
    <reaction evidence="2">
        <text>2 GTP = 3',3'-c-di-GMP + 2 diphosphate</text>
        <dbReference type="Rhea" id="RHEA:24898"/>
        <dbReference type="ChEBI" id="CHEBI:33019"/>
        <dbReference type="ChEBI" id="CHEBI:37565"/>
        <dbReference type="ChEBI" id="CHEBI:58805"/>
        <dbReference type="EC" id="2.7.7.65"/>
    </reaction>
</comment>
<dbReference type="CDD" id="cd01949">
    <property type="entry name" value="GGDEF"/>
    <property type="match status" value="1"/>
</dbReference>
<dbReference type="GO" id="GO:1902201">
    <property type="term" value="P:negative regulation of bacterial-type flagellum-dependent cell motility"/>
    <property type="evidence" value="ECO:0007669"/>
    <property type="project" value="TreeGrafter"/>
</dbReference>
<dbReference type="PANTHER" id="PTHR45138:SF9">
    <property type="entry name" value="DIGUANYLATE CYCLASE DGCM-RELATED"/>
    <property type="match status" value="1"/>
</dbReference>
<keyword evidence="5" id="KW-1185">Reference proteome</keyword>
<dbReference type="InterPro" id="IPR043128">
    <property type="entry name" value="Rev_trsase/Diguanyl_cyclase"/>
</dbReference>
<dbReference type="InterPro" id="IPR050469">
    <property type="entry name" value="Diguanylate_Cyclase"/>
</dbReference>
<evidence type="ECO:0000259" key="3">
    <source>
        <dbReference type="PROSITE" id="PS50887"/>
    </source>
</evidence>
<feature type="domain" description="GGDEF" evidence="3">
    <location>
        <begin position="192"/>
        <end position="321"/>
    </location>
</feature>
<dbReference type="SUPFAM" id="SSF55073">
    <property type="entry name" value="Nucleotide cyclase"/>
    <property type="match status" value="1"/>
</dbReference>
<evidence type="ECO:0000313" key="4">
    <source>
        <dbReference type="EMBL" id="ABK99446.1"/>
    </source>
</evidence>
<dbReference type="eggNOG" id="COG2199">
    <property type="taxonomic scope" value="Bacteria"/>
</dbReference>
<dbReference type="Proteomes" id="UP000006732">
    <property type="component" value="Chromosome"/>
</dbReference>
<dbReference type="EC" id="2.7.7.65" evidence="1"/>
<dbReference type="KEGG" id="ppd:Ppro_1834"/>
<sequence length="341" mass="39396">MTNAPRLLDKLVSMTAIHDVELMEFSLLKTLVEFVRPQELMIIKLDRNGHPCYQLSLKHEQYEIIHDDICMPDEIMAAIELVRRTKQPFNRRLDPLRLLAVWNILQTKSQDVFLVTITANEIGKLDAYMINGLLGVYRNFFAVLHEAQRDQLTGLANRKTFDEVVNKIYFQLPPSTDPVPVERRADSPSRSRGFWVGMADLDNFKRINDSWGHLYGDEVLLLISQLMQGHFRESDYLFRFGGEEFVIIIRAAHEDQAEQAFERFRRAVEEHIFPQIGQVTISIGVAKMDASIFTATLLDHADKALYHAKKNGRNQVCFFEKLLRDGLVEESDIRTGEVELF</sequence>
<dbReference type="EMBL" id="CP000482">
    <property type="protein sequence ID" value="ABK99446.1"/>
    <property type="molecule type" value="Genomic_DNA"/>
</dbReference>
<dbReference type="PANTHER" id="PTHR45138">
    <property type="entry name" value="REGULATORY COMPONENTS OF SENSORY TRANSDUCTION SYSTEM"/>
    <property type="match status" value="1"/>
</dbReference>
<reference evidence="4 5" key="1">
    <citation type="submission" date="2006-10" db="EMBL/GenBank/DDBJ databases">
        <title>Complete sequence of chromosome of Pelobacter propionicus DSM 2379.</title>
        <authorList>
            <consortium name="US DOE Joint Genome Institute"/>
            <person name="Copeland A."/>
            <person name="Lucas S."/>
            <person name="Lapidus A."/>
            <person name="Barry K."/>
            <person name="Detter J.C."/>
            <person name="Glavina del Rio T."/>
            <person name="Hammon N."/>
            <person name="Israni S."/>
            <person name="Dalin E."/>
            <person name="Tice H."/>
            <person name="Pitluck S."/>
            <person name="Saunders E."/>
            <person name="Brettin T."/>
            <person name="Bruce D."/>
            <person name="Han C."/>
            <person name="Tapia R."/>
            <person name="Schmutz J."/>
            <person name="Larimer F."/>
            <person name="Land M."/>
            <person name="Hauser L."/>
            <person name="Kyrpides N."/>
            <person name="Kim E."/>
            <person name="Lovley D."/>
            <person name="Richardson P."/>
        </authorList>
    </citation>
    <scope>NUCLEOTIDE SEQUENCE [LARGE SCALE GENOMIC DNA]</scope>
    <source>
        <strain evidence="5">DSM 2379 / NBRC 103807 / OttBd1</strain>
    </source>
</reference>